<dbReference type="CDD" id="cd01741">
    <property type="entry name" value="GATase1_1"/>
    <property type="match status" value="1"/>
</dbReference>
<dbReference type="InterPro" id="IPR044992">
    <property type="entry name" value="ChyE-like"/>
</dbReference>
<dbReference type="GO" id="GO:0005634">
    <property type="term" value="C:nucleus"/>
    <property type="evidence" value="ECO:0007669"/>
    <property type="project" value="TreeGrafter"/>
</dbReference>
<dbReference type="AlphaFoldDB" id="A0A9P7UVZ0"/>
<comment type="caution">
    <text evidence="2">The sequence shown here is derived from an EMBL/GenBank/DDBJ whole genome shotgun (WGS) entry which is preliminary data.</text>
</comment>
<dbReference type="GeneID" id="66075031"/>
<name>A0A9P7UVZ0_9AGAR</name>
<dbReference type="RefSeq" id="XP_043011646.1">
    <property type="nucleotide sequence ID" value="XM_043150558.1"/>
</dbReference>
<keyword evidence="3" id="KW-1185">Reference proteome</keyword>
<dbReference type="InterPro" id="IPR029062">
    <property type="entry name" value="Class_I_gatase-like"/>
</dbReference>
<sequence>MTPRVVRIALFLCDTPIPSVLSTHGDYTRIFQALLHQTRPADSEYLLDPYDVVNKMEYPTDSKLKEYDAIMLTGSAASAYSDVPWITKLVSYIARFGDLSTNPNPQLKLIGVCFGHQIIAMALGGTCERTPGARWEIGPTPIKLTQLGKEVFDVEDDELNIQQMHRDYVPCIPSQFHLLASTDTTMNQGMVRFFDSESPTSHDTTQIQILTVQGHPEFTEPIVTEILKARHAMGVVDDATRDDVTRRKDWRNDGHIVVRTVWRILGE</sequence>
<dbReference type="Proteomes" id="UP001049176">
    <property type="component" value="Chromosome 3"/>
</dbReference>
<feature type="domain" description="Glutamine amidotransferase" evidence="1">
    <location>
        <begin position="30"/>
        <end position="219"/>
    </location>
</feature>
<organism evidence="2 3">
    <name type="scientific">Marasmius oreades</name>
    <name type="common">fairy-ring Marasmius</name>
    <dbReference type="NCBI Taxonomy" id="181124"/>
    <lineage>
        <taxon>Eukaryota</taxon>
        <taxon>Fungi</taxon>
        <taxon>Dikarya</taxon>
        <taxon>Basidiomycota</taxon>
        <taxon>Agaricomycotina</taxon>
        <taxon>Agaricomycetes</taxon>
        <taxon>Agaricomycetidae</taxon>
        <taxon>Agaricales</taxon>
        <taxon>Marasmiineae</taxon>
        <taxon>Marasmiaceae</taxon>
        <taxon>Marasmius</taxon>
    </lineage>
</organism>
<evidence type="ECO:0000259" key="1">
    <source>
        <dbReference type="Pfam" id="PF00117"/>
    </source>
</evidence>
<evidence type="ECO:0000313" key="3">
    <source>
        <dbReference type="Proteomes" id="UP001049176"/>
    </source>
</evidence>
<dbReference type="InterPro" id="IPR017926">
    <property type="entry name" value="GATASE"/>
</dbReference>
<dbReference type="PANTHER" id="PTHR42695">
    <property type="entry name" value="GLUTAMINE AMIDOTRANSFERASE YLR126C-RELATED"/>
    <property type="match status" value="1"/>
</dbReference>
<dbReference type="GO" id="GO:0005829">
    <property type="term" value="C:cytosol"/>
    <property type="evidence" value="ECO:0007669"/>
    <property type="project" value="TreeGrafter"/>
</dbReference>
<dbReference type="OrthoDB" id="92161at2759"/>
<dbReference type="Pfam" id="PF00117">
    <property type="entry name" value="GATase"/>
    <property type="match status" value="1"/>
</dbReference>
<dbReference type="SUPFAM" id="SSF52317">
    <property type="entry name" value="Class I glutamine amidotransferase-like"/>
    <property type="match status" value="1"/>
</dbReference>
<dbReference type="EMBL" id="CM032183">
    <property type="protein sequence ID" value="KAG7095176.1"/>
    <property type="molecule type" value="Genomic_DNA"/>
</dbReference>
<protein>
    <recommendedName>
        <fullName evidence="1">Glutamine amidotransferase domain-containing protein</fullName>
    </recommendedName>
</protein>
<dbReference type="Gene3D" id="3.40.50.880">
    <property type="match status" value="1"/>
</dbReference>
<dbReference type="PANTHER" id="PTHR42695:SF5">
    <property type="entry name" value="GLUTAMINE AMIDOTRANSFERASE YLR126C-RELATED"/>
    <property type="match status" value="1"/>
</dbReference>
<accession>A0A9P7UVZ0</accession>
<gene>
    <name evidence="2" type="ORF">E1B28_005955</name>
</gene>
<dbReference type="KEGG" id="more:E1B28_005955"/>
<dbReference type="PROSITE" id="PS51273">
    <property type="entry name" value="GATASE_TYPE_1"/>
    <property type="match status" value="1"/>
</dbReference>
<evidence type="ECO:0000313" key="2">
    <source>
        <dbReference type="EMBL" id="KAG7095176.1"/>
    </source>
</evidence>
<proteinExistence type="predicted"/>
<reference evidence="2" key="1">
    <citation type="journal article" date="2021" name="Genome Biol. Evol.">
        <title>The assembled and annotated genome of the fairy-ring fungus Marasmius oreades.</title>
        <authorList>
            <person name="Hiltunen M."/>
            <person name="Ament-Velasquez S.L."/>
            <person name="Johannesson H."/>
        </authorList>
    </citation>
    <scope>NUCLEOTIDE SEQUENCE</scope>
    <source>
        <strain evidence="2">03SP1</strain>
    </source>
</reference>